<evidence type="ECO:0000313" key="9">
    <source>
        <dbReference type="Proteomes" id="UP000236161"/>
    </source>
</evidence>
<comment type="similarity">
    <text evidence="7">Belongs to the class I-like SAM-binding methyltransferase superfamily. Trm1 family.</text>
</comment>
<dbReference type="GO" id="GO:0005634">
    <property type="term" value="C:nucleus"/>
    <property type="evidence" value="ECO:0007669"/>
    <property type="project" value="TreeGrafter"/>
</dbReference>
<dbReference type="GO" id="GO:0000049">
    <property type="term" value="F:tRNA binding"/>
    <property type="evidence" value="ECO:0007669"/>
    <property type="project" value="UniProtKB-UniRule"/>
</dbReference>
<dbReference type="OrthoDB" id="6349953at2759"/>
<dbReference type="SUPFAM" id="SSF53335">
    <property type="entry name" value="S-adenosyl-L-methionine-dependent methyltransferases"/>
    <property type="match status" value="1"/>
</dbReference>
<dbReference type="Pfam" id="PF02005">
    <property type="entry name" value="TRM"/>
    <property type="match status" value="1"/>
</dbReference>
<dbReference type="PROSITE" id="PS51626">
    <property type="entry name" value="SAM_MT_TRM1"/>
    <property type="match status" value="1"/>
</dbReference>
<accession>A0A2I0BHG2</accession>
<evidence type="ECO:0000256" key="7">
    <source>
        <dbReference type="PROSITE-ProRule" id="PRU00958"/>
    </source>
</evidence>
<evidence type="ECO:0000313" key="8">
    <source>
        <dbReference type="EMBL" id="PKA67225.1"/>
    </source>
</evidence>
<organism evidence="8 9">
    <name type="scientific">Apostasia shenzhenica</name>
    <dbReference type="NCBI Taxonomy" id="1088818"/>
    <lineage>
        <taxon>Eukaryota</taxon>
        <taxon>Viridiplantae</taxon>
        <taxon>Streptophyta</taxon>
        <taxon>Embryophyta</taxon>
        <taxon>Tracheophyta</taxon>
        <taxon>Spermatophyta</taxon>
        <taxon>Magnoliopsida</taxon>
        <taxon>Liliopsida</taxon>
        <taxon>Asparagales</taxon>
        <taxon>Orchidaceae</taxon>
        <taxon>Apostasioideae</taxon>
        <taxon>Apostasia</taxon>
    </lineage>
</organism>
<dbReference type="PANTHER" id="PTHR10631">
    <property type="entry name" value="N 2 ,N 2 -DIMETHYLGUANOSINE TRNA METHYLTRANSFERASE"/>
    <property type="match status" value="1"/>
</dbReference>
<keyword evidence="9" id="KW-1185">Reference proteome</keyword>
<evidence type="ECO:0000256" key="4">
    <source>
        <dbReference type="ARBA" id="ARBA00022691"/>
    </source>
</evidence>
<dbReference type="GO" id="GO:0160103">
    <property type="term" value="F:tRNA (guanine(26)-N2/guanine(27)-N2)-dimethyltransferase activity"/>
    <property type="evidence" value="ECO:0007669"/>
    <property type="project" value="UniProtKB-EC"/>
</dbReference>
<keyword evidence="6 7" id="KW-0694">RNA-binding</keyword>
<keyword evidence="1 7" id="KW-0820">tRNA-binding</keyword>
<dbReference type="Proteomes" id="UP000236161">
    <property type="component" value="Unassembled WGS sequence"/>
</dbReference>
<sequence length="316" mass="35153">MSLSSLSLPLVKIKNPNFRTATSPWRKQRLICCSKVVERGVEFETGDSFFRSESAVGRDLGVLAATIHRRSLGHRFSVLDAMCGCGVRSIRYIVQAEADFVWANDAFDGHRGVIVSNLSSAVPRVSAEGERRWVVTHIDANRLLLDRYLNREYFDLVDVDSFGSDSSFIRSAIAAVRTGGLLYLTSTDGVSSGGHRPQHSLSSYGAYVRPMPYSNEVGLRILIGGALREAAASGFLVSPLFSYYSNHGPVFRVMLHVSRGNLHETSNYGFISYCNRCGHSQTYSWEELGQISCLCQNQKDLYGLDLFTTLRFFTKC</sequence>
<evidence type="ECO:0000256" key="3">
    <source>
        <dbReference type="ARBA" id="ARBA00022679"/>
    </source>
</evidence>
<dbReference type="InterPro" id="IPR002905">
    <property type="entry name" value="Trm1"/>
</dbReference>
<dbReference type="EC" id="2.1.1.215" evidence="8"/>
<dbReference type="PANTHER" id="PTHR10631:SF9">
    <property type="entry name" value="TRNA (GUANINE(26)-N(2))-DIMETHYLTRANSFERASE"/>
    <property type="match status" value="1"/>
</dbReference>
<dbReference type="CDD" id="cd02440">
    <property type="entry name" value="AdoMet_MTases"/>
    <property type="match status" value="1"/>
</dbReference>
<reference evidence="8 9" key="1">
    <citation type="journal article" date="2017" name="Nature">
        <title>The Apostasia genome and the evolution of orchids.</title>
        <authorList>
            <person name="Zhang G.Q."/>
            <person name="Liu K.W."/>
            <person name="Li Z."/>
            <person name="Lohaus R."/>
            <person name="Hsiao Y.Y."/>
            <person name="Niu S.C."/>
            <person name="Wang J.Y."/>
            <person name="Lin Y.C."/>
            <person name="Xu Q."/>
            <person name="Chen L.J."/>
            <person name="Yoshida K."/>
            <person name="Fujiwara S."/>
            <person name="Wang Z.W."/>
            <person name="Zhang Y.Q."/>
            <person name="Mitsuda N."/>
            <person name="Wang M."/>
            <person name="Liu G.H."/>
            <person name="Pecoraro L."/>
            <person name="Huang H.X."/>
            <person name="Xiao X.J."/>
            <person name="Lin M."/>
            <person name="Wu X.Y."/>
            <person name="Wu W.L."/>
            <person name="Chen Y.Y."/>
            <person name="Chang S.B."/>
            <person name="Sakamoto S."/>
            <person name="Ohme-Takagi M."/>
            <person name="Yagi M."/>
            <person name="Zeng S.J."/>
            <person name="Shen C.Y."/>
            <person name="Yeh C.M."/>
            <person name="Luo Y.B."/>
            <person name="Tsai W.C."/>
            <person name="Van de Peer Y."/>
            <person name="Liu Z.J."/>
        </authorList>
    </citation>
    <scope>NUCLEOTIDE SEQUENCE [LARGE SCALE GENOMIC DNA]</scope>
    <source>
        <strain evidence="9">cv. Shenzhen</strain>
        <tissue evidence="8">Stem</tissue>
    </source>
</reference>
<evidence type="ECO:0000256" key="5">
    <source>
        <dbReference type="ARBA" id="ARBA00022694"/>
    </source>
</evidence>
<keyword evidence="4 7" id="KW-0949">S-adenosyl-L-methionine</keyword>
<keyword evidence="2 7" id="KW-0489">Methyltransferase</keyword>
<dbReference type="STRING" id="1088818.A0A2I0BHG2"/>
<dbReference type="EMBL" id="KZ451883">
    <property type="protein sequence ID" value="PKA67225.1"/>
    <property type="molecule type" value="Genomic_DNA"/>
</dbReference>
<dbReference type="InterPro" id="IPR029063">
    <property type="entry name" value="SAM-dependent_MTases_sf"/>
</dbReference>
<keyword evidence="3 7" id="KW-0808">Transferase</keyword>
<dbReference type="AlphaFoldDB" id="A0A2I0BHG2"/>
<proteinExistence type="inferred from homology"/>
<dbReference type="GO" id="GO:0160104">
    <property type="term" value="F:tRNA (guanine(26)-N2)-dimethyltransferase activity"/>
    <property type="evidence" value="ECO:0007669"/>
    <property type="project" value="UniProtKB-EC"/>
</dbReference>
<protein>
    <submittedName>
        <fullName evidence="8">Putative tRNA (Guanine(26)-N(2))-dimethyltransferase 2</fullName>
        <ecNumber evidence="8">2.1.1.215</ecNumber>
        <ecNumber evidence="8">2.1.1.216</ecNumber>
    </submittedName>
</protein>
<evidence type="ECO:0000256" key="6">
    <source>
        <dbReference type="ARBA" id="ARBA00022884"/>
    </source>
</evidence>
<evidence type="ECO:0000256" key="1">
    <source>
        <dbReference type="ARBA" id="ARBA00022555"/>
    </source>
</evidence>
<dbReference type="EC" id="2.1.1.216" evidence="8"/>
<dbReference type="Gene3D" id="3.40.50.150">
    <property type="entry name" value="Vaccinia Virus protein VP39"/>
    <property type="match status" value="1"/>
</dbReference>
<dbReference type="GO" id="GO:0002940">
    <property type="term" value="P:tRNA N2-guanine methylation"/>
    <property type="evidence" value="ECO:0007669"/>
    <property type="project" value="TreeGrafter"/>
</dbReference>
<keyword evidence="5 7" id="KW-0819">tRNA processing</keyword>
<name>A0A2I0BHG2_9ASPA</name>
<gene>
    <name evidence="8" type="ORF">AXF42_Ash004717</name>
</gene>
<evidence type="ECO:0000256" key="2">
    <source>
        <dbReference type="ARBA" id="ARBA00022603"/>
    </source>
</evidence>